<reference evidence="7 8" key="1">
    <citation type="submission" date="2009-07" db="EMBL/GenBank/DDBJ databases">
        <authorList>
            <person name="Madupu R."/>
            <person name="Sebastian Y."/>
            <person name="Durkin A.S."/>
            <person name="Torralba M."/>
            <person name="Methe B."/>
            <person name="Sutton G.G."/>
            <person name="Strausberg R.L."/>
            <person name="Nelson K.E."/>
        </authorList>
    </citation>
    <scope>NUCLEOTIDE SEQUENCE [LARGE SCALE GENOMIC DNA]</scope>
    <source>
        <strain evidence="7 8">RM3268</strain>
    </source>
</reference>
<dbReference type="PROSITE" id="PS00875">
    <property type="entry name" value="T2SP_D"/>
    <property type="match status" value="1"/>
</dbReference>
<dbReference type="RefSeq" id="WP_005870280.1">
    <property type="nucleotide sequence ID" value="NZ_ACYG01000019.1"/>
</dbReference>
<feature type="domain" description="Type II/III secretion system secretin-like" evidence="5">
    <location>
        <begin position="306"/>
        <end position="479"/>
    </location>
</feature>
<keyword evidence="2 4" id="KW-0732">Signal</keyword>
<dbReference type="GO" id="GO:0015627">
    <property type="term" value="C:type II protein secretion system complex"/>
    <property type="evidence" value="ECO:0007669"/>
    <property type="project" value="TreeGrafter"/>
</dbReference>
<dbReference type="EMBL" id="ACYG01000019">
    <property type="protein sequence ID" value="EEV18024.1"/>
    <property type="molecule type" value="Genomic_DNA"/>
</dbReference>
<dbReference type="OrthoDB" id="9775455at2"/>
<evidence type="ECO:0000313" key="7">
    <source>
        <dbReference type="EMBL" id="EEV18024.1"/>
    </source>
</evidence>
<evidence type="ECO:0000259" key="5">
    <source>
        <dbReference type="Pfam" id="PF00263"/>
    </source>
</evidence>
<evidence type="ECO:0000256" key="2">
    <source>
        <dbReference type="ARBA" id="ARBA00022729"/>
    </source>
</evidence>
<feature type="domain" description="Secretin N-terminal" evidence="6">
    <location>
        <begin position="119"/>
        <end position="194"/>
    </location>
</feature>
<organism evidence="7 8">
    <name type="scientific">Campylobacter gracilis RM3268</name>
    <dbReference type="NCBI Taxonomy" id="553220"/>
    <lineage>
        <taxon>Bacteria</taxon>
        <taxon>Pseudomonadati</taxon>
        <taxon>Campylobacterota</taxon>
        <taxon>Epsilonproteobacteria</taxon>
        <taxon>Campylobacterales</taxon>
        <taxon>Campylobacteraceae</taxon>
        <taxon>Campylobacter</taxon>
    </lineage>
</organism>
<evidence type="ECO:0000256" key="4">
    <source>
        <dbReference type="SAM" id="SignalP"/>
    </source>
</evidence>
<dbReference type="AlphaFoldDB" id="C8PFY6"/>
<dbReference type="InterPro" id="IPR001775">
    <property type="entry name" value="GspD/PilQ"/>
</dbReference>
<dbReference type="PANTHER" id="PTHR30332:SF24">
    <property type="entry name" value="SECRETIN GSPD-RELATED"/>
    <property type="match status" value="1"/>
</dbReference>
<protein>
    <submittedName>
        <fullName evidence="7">Pilus (MSHA type) biogenesis protein MshL</fullName>
    </submittedName>
</protein>
<comment type="caution">
    <text evidence="7">The sequence shown here is derived from an EMBL/GenBank/DDBJ whole genome shotgun (WGS) entry which is preliminary data.</text>
</comment>
<gene>
    <name evidence="7" type="ORF">CAMGR0001_0779</name>
</gene>
<evidence type="ECO:0000259" key="6">
    <source>
        <dbReference type="Pfam" id="PF07655"/>
    </source>
</evidence>
<feature type="chain" id="PRO_5002991054" evidence="4">
    <location>
        <begin position="28"/>
        <end position="502"/>
    </location>
</feature>
<dbReference type="PANTHER" id="PTHR30332">
    <property type="entry name" value="PROBABLE GENERAL SECRETION PATHWAY PROTEIN D"/>
    <property type="match status" value="1"/>
</dbReference>
<sequence>MLLLHISKKLSIAAMLALSVTATSLYAAPATAGNCDRKALNIKINDTVTLNEMLTQLSDMCRFSVVAKDAIAQEEMSKPLQGVSIKDLSLREVLDLLIKENNLSYEYSHGILKISALETRTFKVDYITSIREGIAVTKSSVDSAPTKVDDSDDKENKEDNKITTKEKFDFWEKISEEITSVLNNGTEKYVAVAPIINQNAGLVTVTAMKSQIARVDRYLSGMQKRLSRQVLLDVNIISVELNNEYTTGIDWSKFQLGFNTYVGGDPTKLSGYHIDNGNRGKASDTHGTWTIGANLNFNIDGLINFLETKGKTKIISSPKVTTMNNQPAIISVGDTINYVLKSTTTGDYQGGDTQSDDQYSIFVGILLNILPEISDDNRIMLRINPSLSSLKYAEDNVRKENGRRDIAPDTLQKKLSSVVWVDDGDTVILGGLIGATKSKNNTRVPVLAEIPLIGNLFKSTADILSTSELIFVVTPHIIDNTGAPLATSLKELGYSKSIYENE</sequence>
<dbReference type="NCBIfam" id="TIGR02519">
    <property type="entry name" value="pilus_MshL"/>
    <property type="match status" value="1"/>
</dbReference>
<evidence type="ECO:0000256" key="3">
    <source>
        <dbReference type="ARBA" id="ARBA00023136"/>
    </source>
</evidence>
<dbReference type="PRINTS" id="PR00811">
    <property type="entry name" value="BCTERIALGSPD"/>
</dbReference>
<dbReference type="Proteomes" id="UP000005709">
    <property type="component" value="Unassembled WGS sequence"/>
</dbReference>
<evidence type="ECO:0000256" key="1">
    <source>
        <dbReference type="ARBA" id="ARBA00004370"/>
    </source>
</evidence>
<dbReference type="InterPro" id="IPR050810">
    <property type="entry name" value="Bact_Secretion_Sys_Channel"/>
</dbReference>
<evidence type="ECO:0000313" key="8">
    <source>
        <dbReference type="Proteomes" id="UP000005709"/>
    </source>
</evidence>
<dbReference type="InterPro" id="IPR013358">
    <property type="entry name" value="Pilus_biogenesis_MshL"/>
</dbReference>
<dbReference type="Pfam" id="PF00263">
    <property type="entry name" value="Secretin"/>
    <property type="match status" value="1"/>
</dbReference>
<dbReference type="InterPro" id="IPR004845">
    <property type="entry name" value="T2SS_GspD_CS"/>
</dbReference>
<dbReference type="GO" id="GO:0019867">
    <property type="term" value="C:outer membrane"/>
    <property type="evidence" value="ECO:0007669"/>
    <property type="project" value="InterPro"/>
</dbReference>
<name>C8PFY6_9BACT</name>
<dbReference type="GO" id="GO:0009297">
    <property type="term" value="P:pilus assembly"/>
    <property type="evidence" value="ECO:0007669"/>
    <property type="project" value="InterPro"/>
</dbReference>
<dbReference type="eggNOG" id="COG1450">
    <property type="taxonomic scope" value="Bacteria"/>
</dbReference>
<dbReference type="STRING" id="824.CGRAC_1232"/>
<dbReference type="InterPro" id="IPR011514">
    <property type="entry name" value="Secretin_N_2"/>
</dbReference>
<keyword evidence="3" id="KW-0472">Membrane</keyword>
<dbReference type="InterPro" id="IPR004846">
    <property type="entry name" value="T2SS/T3SS_dom"/>
</dbReference>
<proteinExistence type="predicted"/>
<comment type="subcellular location">
    <subcellularLocation>
        <location evidence="1">Membrane</location>
    </subcellularLocation>
</comment>
<accession>C8PFY6</accession>
<dbReference type="Pfam" id="PF07655">
    <property type="entry name" value="Secretin_N_2"/>
    <property type="match status" value="1"/>
</dbReference>
<dbReference type="GO" id="GO:0009306">
    <property type="term" value="P:protein secretion"/>
    <property type="evidence" value="ECO:0007669"/>
    <property type="project" value="InterPro"/>
</dbReference>
<keyword evidence="8" id="KW-1185">Reference proteome</keyword>
<feature type="signal peptide" evidence="4">
    <location>
        <begin position="1"/>
        <end position="27"/>
    </location>
</feature>